<dbReference type="InterPro" id="IPR003593">
    <property type="entry name" value="AAA+_ATPase"/>
</dbReference>
<evidence type="ECO:0000256" key="2">
    <source>
        <dbReference type="ARBA" id="ARBA00022475"/>
    </source>
</evidence>
<dbReference type="OrthoDB" id="5298774at2"/>
<dbReference type="InterPro" id="IPR003439">
    <property type="entry name" value="ABC_transporter-like_ATP-bd"/>
</dbReference>
<evidence type="ECO:0000313" key="7">
    <source>
        <dbReference type="Proteomes" id="UP000214603"/>
    </source>
</evidence>
<dbReference type="Pfam" id="PF00005">
    <property type="entry name" value="ABC_tran"/>
    <property type="match status" value="1"/>
</dbReference>
<dbReference type="InterPro" id="IPR017871">
    <property type="entry name" value="ABC_transporter-like_CS"/>
</dbReference>
<evidence type="ECO:0000313" key="6">
    <source>
        <dbReference type="EMBL" id="OWT64032.1"/>
    </source>
</evidence>
<dbReference type="Gene3D" id="2.40.50.100">
    <property type="match status" value="1"/>
</dbReference>
<evidence type="ECO:0000256" key="1">
    <source>
        <dbReference type="ARBA" id="ARBA00022448"/>
    </source>
</evidence>
<keyword evidence="2" id="KW-1003">Cell membrane</keyword>
<dbReference type="NCBIfam" id="NF008653">
    <property type="entry name" value="PRK11650.1"/>
    <property type="match status" value="1"/>
</dbReference>
<name>A0A225MSK0_9BURK</name>
<dbReference type="PROSITE" id="PS50893">
    <property type="entry name" value="ABC_TRANSPORTER_2"/>
    <property type="match status" value="1"/>
</dbReference>
<dbReference type="Gene3D" id="2.40.50.140">
    <property type="entry name" value="Nucleic acid-binding proteins"/>
    <property type="match status" value="1"/>
</dbReference>
<dbReference type="PANTHER" id="PTHR43875">
    <property type="entry name" value="MALTODEXTRIN IMPORT ATP-BINDING PROTEIN MSMX"/>
    <property type="match status" value="1"/>
</dbReference>
<dbReference type="InterPro" id="IPR040582">
    <property type="entry name" value="OB_MalK-like"/>
</dbReference>
<dbReference type="PANTHER" id="PTHR43875:SF10">
    <property type="entry name" value="BLL2173 PROTEIN"/>
    <property type="match status" value="1"/>
</dbReference>
<keyword evidence="3" id="KW-0547">Nucleotide-binding</keyword>
<dbReference type="GO" id="GO:0140359">
    <property type="term" value="F:ABC-type transporter activity"/>
    <property type="evidence" value="ECO:0007669"/>
    <property type="project" value="InterPro"/>
</dbReference>
<dbReference type="GO" id="GO:0055052">
    <property type="term" value="C:ATP-binding cassette (ABC) transporter complex, substrate-binding subunit-containing"/>
    <property type="evidence" value="ECO:0007669"/>
    <property type="project" value="TreeGrafter"/>
</dbReference>
<dbReference type="GO" id="GO:0016887">
    <property type="term" value="F:ATP hydrolysis activity"/>
    <property type="evidence" value="ECO:0007669"/>
    <property type="project" value="InterPro"/>
</dbReference>
<dbReference type="InterPro" id="IPR047641">
    <property type="entry name" value="ABC_transpr_MalK/UgpC-like"/>
</dbReference>
<dbReference type="SMART" id="SM00382">
    <property type="entry name" value="AAA"/>
    <property type="match status" value="1"/>
</dbReference>
<organism evidence="6 7">
    <name type="scientific">Candidimonas nitroreducens</name>
    <dbReference type="NCBI Taxonomy" id="683354"/>
    <lineage>
        <taxon>Bacteria</taxon>
        <taxon>Pseudomonadati</taxon>
        <taxon>Pseudomonadota</taxon>
        <taxon>Betaproteobacteria</taxon>
        <taxon>Burkholderiales</taxon>
        <taxon>Alcaligenaceae</taxon>
        <taxon>Candidimonas</taxon>
    </lineage>
</organism>
<keyword evidence="2" id="KW-0472">Membrane</keyword>
<dbReference type="Proteomes" id="UP000214603">
    <property type="component" value="Unassembled WGS sequence"/>
</dbReference>
<dbReference type="AlphaFoldDB" id="A0A225MSK0"/>
<dbReference type="EMBL" id="NJIH01000003">
    <property type="protein sequence ID" value="OWT64032.1"/>
    <property type="molecule type" value="Genomic_DNA"/>
</dbReference>
<gene>
    <name evidence="6" type="ORF">CEY11_06980</name>
</gene>
<dbReference type="InterPro" id="IPR008995">
    <property type="entry name" value="Mo/tungstate-bd_C_term_dom"/>
</dbReference>
<dbReference type="InterPro" id="IPR027417">
    <property type="entry name" value="P-loop_NTPase"/>
</dbReference>
<dbReference type="Gene3D" id="3.40.50.300">
    <property type="entry name" value="P-loop containing nucleotide triphosphate hydrolases"/>
    <property type="match status" value="1"/>
</dbReference>
<keyword evidence="7" id="KW-1185">Reference proteome</keyword>
<accession>A0A225MSK0</accession>
<reference evidence="7" key="1">
    <citation type="submission" date="2017-06" db="EMBL/GenBank/DDBJ databases">
        <title>Herbaspirillum phytohormonus sp. nov., isolated from the root nodule of Robinia pseudoacacia in lead-zinc mine.</title>
        <authorList>
            <person name="Fan M."/>
            <person name="Lin Y."/>
        </authorList>
    </citation>
    <scope>NUCLEOTIDE SEQUENCE [LARGE SCALE GENOMIC DNA]</scope>
    <source>
        <strain evidence="7">SC-089</strain>
    </source>
</reference>
<dbReference type="PROSITE" id="PS00211">
    <property type="entry name" value="ABC_TRANSPORTER_1"/>
    <property type="match status" value="1"/>
</dbReference>
<evidence type="ECO:0000259" key="5">
    <source>
        <dbReference type="PROSITE" id="PS50893"/>
    </source>
</evidence>
<comment type="caution">
    <text evidence="6">The sequence shown here is derived from an EMBL/GenBank/DDBJ whole genome shotgun (WGS) entry which is preliminary data.</text>
</comment>
<protein>
    <submittedName>
        <fullName evidence="6">Glycerol-3-phosphate ABC transporter ATP-binding protein</fullName>
    </submittedName>
</protein>
<dbReference type="SUPFAM" id="SSF52540">
    <property type="entry name" value="P-loop containing nucleoside triphosphate hydrolases"/>
    <property type="match status" value="1"/>
</dbReference>
<proteinExistence type="predicted"/>
<dbReference type="RefSeq" id="WP_088602611.1">
    <property type="nucleotide sequence ID" value="NZ_NJIH01000003.1"/>
</dbReference>
<dbReference type="SUPFAM" id="SSF50331">
    <property type="entry name" value="MOP-like"/>
    <property type="match status" value="1"/>
</dbReference>
<dbReference type="GO" id="GO:0008643">
    <property type="term" value="P:carbohydrate transport"/>
    <property type="evidence" value="ECO:0007669"/>
    <property type="project" value="InterPro"/>
</dbReference>
<dbReference type="InterPro" id="IPR012340">
    <property type="entry name" value="NA-bd_OB-fold"/>
</dbReference>
<dbReference type="InterPro" id="IPR015855">
    <property type="entry name" value="ABC_transpr_MalK-like"/>
</dbReference>
<sequence length="358" mass="39291">MAAIHMKQLVKRYGDTVVIPSLDLEIRDQEFMVFVGPSGCGKSTLLRIVAGLEPIDGGELYIGEECVNDVPPAKRDIAMVFQDYALYPHMSVYDNMAFGLEMRGTARAEIDRRVKRAADLLHIEPYLKRKPGALSGGQRQRVAMGRAMVRNPQVFLFDEPLSNLDAKLRTEVRTEIKALSQELKTTMIFVTHDQVEAMTMADRIVVLNKGVIQQVGTPDQVYREPANQFVASFIGSPTMNFFDVAVERDTLRLKTGAALPVPPRLLQVLARDGARTAVAGIRPEHLQIGPSGGAGIGITLSVVEPLGSDTLLYFNCEGGRHVARVPPDFKARAGDSATLQLPGEKIHLFRSSDGTALR</sequence>
<keyword evidence="1" id="KW-0813">Transport</keyword>
<dbReference type="GO" id="GO:0005524">
    <property type="term" value="F:ATP binding"/>
    <property type="evidence" value="ECO:0007669"/>
    <property type="project" value="UniProtKB-KW"/>
</dbReference>
<evidence type="ECO:0000256" key="3">
    <source>
        <dbReference type="ARBA" id="ARBA00022741"/>
    </source>
</evidence>
<dbReference type="FunFam" id="3.40.50.300:FF:000042">
    <property type="entry name" value="Maltose/maltodextrin ABC transporter, ATP-binding protein"/>
    <property type="match status" value="1"/>
</dbReference>
<evidence type="ECO:0000256" key="4">
    <source>
        <dbReference type="ARBA" id="ARBA00022840"/>
    </source>
</evidence>
<dbReference type="CDD" id="cd03301">
    <property type="entry name" value="ABC_MalK_N"/>
    <property type="match status" value="1"/>
</dbReference>
<keyword evidence="4 6" id="KW-0067">ATP-binding</keyword>
<feature type="domain" description="ABC transporter" evidence="5">
    <location>
        <begin position="4"/>
        <end position="234"/>
    </location>
</feature>
<dbReference type="Pfam" id="PF17912">
    <property type="entry name" value="OB_MalK"/>
    <property type="match status" value="1"/>
</dbReference>